<dbReference type="RefSeq" id="WP_095608565.1">
    <property type="nucleotide sequence ID" value="NZ_CAUHCB010000005.1"/>
</dbReference>
<comment type="similarity">
    <text evidence="1 4">Belongs to the metallophosphoesterase superfamily. YfcE family.</text>
</comment>
<proteinExistence type="inferred from homology"/>
<protein>
    <recommendedName>
        <fullName evidence="4">Phosphoesterase</fullName>
        <ecNumber evidence="4">3.1.4.-</ecNumber>
    </recommendedName>
</protein>
<evidence type="ECO:0000313" key="7">
    <source>
        <dbReference type="EMBL" id="PWL07656.1"/>
    </source>
</evidence>
<dbReference type="OrthoDB" id="19174at2157"/>
<evidence type="ECO:0000256" key="1">
    <source>
        <dbReference type="ARBA" id="ARBA00008950"/>
    </source>
</evidence>
<dbReference type="InterPro" id="IPR024654">
    <property type="entry name" value="Calcineurin-like_PHP_lpxH"/>
</dbReference>
<evidence type="ECO:0000256" key="3">
    <source>
        <dbReference type="ARBA" id="ARBA00022801"/>
    </source>
</evidence>
<keyword evidence="8" id="KW-1185">Reference proteome</keyword>
<dbReference type="Proteomes" id="UP000217528">
    <property type="component" value="Unassembled WGS sequence"/>
</dbReference>
<keyword evidence="3" id="KW-0378">Hydrolase</keyword>
<dbReference type="EMBL" id="LMVN01000012">
    <property type="protein sequence ID" value="PAV07499.1"/>
    <property type="molecule type" value="Genomic_DNA"/>
</dbReference>
<dbReference type="GO" id="GO:0016787">
    <property type="term" value="F:hydrolase activity"/>
    <property type="evidence" value="ECO:0007669"/>
    <property type="project" value="UniProtKB-UniRule"/>
</dbReference>
<reference evidence="6 8" key="2">
    <citation type="journal article" date="2017" name="BMC Genomics">
        <title>Genomic analysis of methanogenic archaea reveals a shift towards energy conservation.</title>
        <authorList>
            <person name="Gilmore S.P."/>
            <person name="Henske J.K."/>
            <person name="Sexton J.A."/>
            <person name="Solomon K.V."/>
            <person name="Seppala S."/>
            <person name="Yoo J.I."/>
            <person name="Huyett L.M."/>
            <person name="Pressman A."/>
            <person name="Cogan J.Z."/>
            <person name="Kivenson V."/>
            <person name="Peng X."/>
            <person name="Tan Y."/>
            <person name="Valentine D.L."/>
            <person name="O'Malley M.A."/>
        </authorList>
    </citation>
    <scope>NUCLEOTIDE SEQUENCE [LARGE SCALE GENOMIC DNA]</scope>
    <source>
        <strain evidence="6 8">1R-7</strain>
    </source>
</reference>
<dbReference type="GO" id="GO:0046872">
    <property type="term" value="F:metal ion binding"/>
    <property type="evidence" value="ECO:0007669"/>
    <property type="project" value="UniProtKB-KW"/>
</dbReference>
<dbReference type="PANTHER" id="PTHR11124">
    <property type="entry name" value="VACUOLAR SORTING PROTEIN VPS29"/>
    <property type="match status" value="1"/>
</dbReference>
<organism evidence="6 8">
    <name type="scientific">Methanosphaera cuniculi</name>
    <dbReference type="NCBI Taxonomy" id="1077256"/>
    <lineage>
        <taxon>Archaea</taxon>
        <taxon>Methanobacteriati</taxon>
        <taxon>Methanobacteriota</taxon>
        <taxon>Methanomada group</taxon>
        <taxon>Methanobacteria</taxon>
        <taxon>Methanobacteriales</taxon>
        <taxon>Methanobacteriaceae</taxon>
        <taxon>Methanosphaera</taxon>
    </lineage>
</organism>
<dbReference type="Pfam" id="PF12850">
    <property type="entry name" value="Metallophos_2"/>
    <property type="match status" value="1"/>
</dbReference>
<dbReference type="InterPro" id="IPR000979">
    <property type="entry name" value="Phosphodiesterase_MJ0936/Vps29"/>
</dbReference>
<dbReference type="InterPro" id="IPR029052">
    <property type="entry name" value="Metallo-depent_PP-like"/>
</dbReference>
<evidence type="ECO:0000256" key="4">
    <source>
        <dbReference type="RuleBase" id="RU362039"/>
    </source>
</evidence>
<gene>
    <name evidence="6" type="ORF">ASJ82_02900</name>
    <name evidence="7" type="ORF">MSCUN_14070</name>
</gene>
<evidence type="ECO:0000259" key="5">
    <source>
        <dbReference type="Pfam" id="PF12850"/>
    </source>
</evidence>
<dbReference type="InterPro" id="IPR041802">
    <property type="entry name" value="MPP_YfcE"/>
</dbReference>
<comment type="caution">
    <text evidence="6">The sequence shown here is derived from an EMBL/GenBank/DDBJ whole genome shotgun (WGS) entry which is preliminary data.</text>
</comment>
<dbReference type="EMBL" id="LWMS01000045">
    <property type="protein sequence ID" value="PWL07656.1"/>
    <property type="molecule type" value="Genomic_DNA"/>
</dbReference>
<dbReference type="Proteomes" id="UP000246004">
    <property type="component" value="Unassembled WGS sequence"/>
</dbReference>
<evidence type="ECO:0000313" key="8">
    <source>
        <dbReference type="Proteomes" id="UP000217528"/>
    </source>
</evidence>
<comment type="cofactor">
    <cofactor evidence="4">
        <name>a divalent metal cation</name>
        <dbReference type="ChEBI" id="CHEBI:60240"/>
    </cofactor>
</comment>
<reference evidence="7 9" key="1">
    <citation type="submission" date="2016-04" db="EMBL/GenBank/DDBJ databases">
        <title>Genome sequence of Methanosphaera cuniculi DSM 4103.</title>
        <authorList>
            <person name="Poehlein A."/>
            <person name="Seedorf H."/>
            <person name="Daniel R."/>
        </authorList>
    </citation>
    <scope>NUCLEOTIDE SEQUENCE [LARGE SCALE GENOMIC DNA]</scope>
    <source>
        <strain evidence="7 9">DSM 4103</strain>
    </source>
</reference>
<accession>A0A2A2HDJ1</accession>
<dbReference type="NCBIfam" id="TIGR00040">
    <property type="entry name" value="yfcE"/>
    <property type="match status" value="1"/>
</dbReference>
<feature type="domain" description="Calcineurin-like phosphoesterase" evidence="5">
    <location>
        <begin position="1"/>
        <end position="148"/>
    </location>
</feature>
<sequence>MKIGVISDTHIPARSYSIPEKVFELFDGVELILHAGDIEDLSVVEKLEEIAPVIAVCGNCDNHPTLNTSEVIEVDGIKIGLIHGVVYPRGDTQQLYYLAKQLGVDVLISGHTHQPMIQQIKDVLLLNPGSPTQPRLTDPTVMLLEINDGKIEADIIKIGKPVCRILDVSQFKKQEN</sequence>
<dbReference type="InterPro" id="IPR020935">
    <property type="entry name" value="PdiEstase_YfcE_CS"/>
</dbReference>
<dbReference type="CDD" id="cd00841">
    <property type="entry name" value="MPP_YfcE"/>
    <property type="match status" value="1"/>
</dbReference>
<name>A0A2A2HDJ1_9EURY</name>
<dbReference type="Gene3D" id="3.60.21.10">
    <property type="match status" value="1"/>
</dbReference>
<dbReference type="SUPFAM" id="SSF56300">
    <property type="entry name" value="Metallo-dependent phosphatases"/>
    <property type="match status" value="1"/>
</dbReference>
<dbReference type="EC" id="3.1.4.-" evidence="4"/>
<keyword evidence="2 4" id="KW-0479">Metal-binding</keyword>
<evidence type="ECO:0000313" key="6">
    <source>
        <dbReference type="EMBL" id="PAV07499.1"/>
    </source>
</evidence>
<dbReference type="PROSITE" id="PS01269">
    <property type="entry name" value="UPF0025"/>
    <property type="match status" value="1"/>
</dbReference>
<evidence type="ECO:0000313" key="9">
    <source>
        <dbReference type="Proteomes" id="UP000246004"/>
    </source>
</evidence>
<dbReference type="AlphaFoldDB" id="A0A2A2HDJ1"/>
<evidence type="ECO:0000256" key="2">
    <source>
        <dbReference type="ARBA" id="ARBA00022723"/>
    </source>
</evidence>